<sequence length="391" mass="42876">MITAVFKMALVGLLTLLTAGVASAATPMRNIMYLTGQHPFVPDTSLSSPITHAAMAFMSPDLFNREEGNSTWPLFMPVHEARSKFSSGTQMLVAIGGWGDSAGFDTGACTDESRAKFARNVAAMVDETGADGVDIDWEYPAGNGEDWKKIPNEARAWQIAAYPKFLAEIRSALGPDKVMSAAVPGLPHDMIAFTPETVPQIMDSLDFLNVMAYDLMNRRDNVTKHHTGIEASLTAVRAYMENGAAADKINLGFAFYAKYFHTEHEPCVNNPIGCPTGPLEDPETGVDLGRAGSFAWRDDVPQDVRASFDRAKTKGEYDQVGGGYYYWDEAEAIWWTFDTPMAVAKKFPLIVEKEKLGGVFAWGLGEDAPKWVHLRALNAGMRSLTSRKEEL</sequence>
<evidence type="ECO:0000313" key="1">
    <source>
        <dbReference type="EMBL" id="KAI4862702.1"/>
    </source>
</evidence>
<comment type="caution">
    <text evidence="1">The sequence shown here is derived from an EMBL/GenBank/DDBJ whole genome shotgun (WGS) entry which is preliminary data.</text>
</comment>
<evidence type="ECO:0000313" key="2">
    <source>
        <dbReference type="Proteomes" id="UP001497700"/>
    </source>
</evidence>
<reference evidence="1 2" key="1">
    <citation type="journal article" date="2022" name="New Phytol.">
        <title>Ecological generalism drives hyperdiversity of secondary metabolite gene clusters in xylarialean endophytes.</title>
        <authorList>
            <person name="Franco M.E.E."/>
            <person name="Wisecaver J.H."/>
            <person name="Arnold A.E."/>
            <person name="Ju Y.M."/>
            <person name="Slot J.C."/>
            <person name="Ahrendt S."/>
            <person name="Moore L.P."/>
            <person name="Eastman K.E."/>
            <person name="Scott K."/>
            <person name="Konkel Z."/>
            <person name="Mondo S.J."/>
            <person name="Kuo A."/>
            <person name="Hayes R.D."/>
            <person name="Haridas S."/>
            <person name="Andreopoulos B."/>
            <person name="Riley R."/>
            <person name="LaButti K."/>
            <person name="Pangilinan J."/>
            <person name="Lipzen A."/>
            <person name="Amirebrahimi M."/>
            <person name="Yan J."/>
            <person name="Adam C."/>
            <person name="Keymanesh K."/>
            <person name="Ng V."/>
            <person name="Louie K."/>
            <person name="Northen T."/>
            <person name="Drula E."/>
            <person name="Henrissat B."/>
            <person name="Hsieh H.M."/>
            <person name="Youens-Clark K."/>
            <person name="Lutzoni F."/>
            <person name="Miadlikowska J."/>
            <person name="Eastwood D.C."/>
            <person name="Hamelin R.C."/>
            <person name="Grigoriev I.V."/>
            <person name="U'Ren J.M."/>
        </authorList>
    </citation>
    <scope>NUCLEOTIDE SEQUENCE [LARGE SCALE GENOMIC DNA]</scope>
    <source>
        <strain evidence="1 2">CBS 119005</strain>
    </source>
</reference>
<dbReference type="Proteomes" id="UP001497700">
    <property type="component" value="Unassembled WGS sequence"/>
</dbReference>
<gene>
    <name evidence="1" type="ORF">F4820DRAFT_429709</name>
</gene>
<keyword evidence="1" id="KW-0378">Hydrolase</keyword>
<dbReference type="EMBL" id="MU393520">
    <property type="protein sequence ID" value="KAI4862702.1"/>
    <property type="molecule type" value="Genomic_DNA"/>
</dbReference>
<proteinExistence type="predicted"/>
<protein>
    <submittedName>
        <fullName evidence="1">Glycoside hydrolase family 18 protein</fullName>
    </submittedName>
</protein>
<accession>A0ACB9YTH8</accession>
<keyword evidence="2" id="KW-1185">Reference proteome</keyword>
<name>A0ACB9YTH8_9PEZI</name>
<organism evidence="1 2">
    <name type="scientific">Hypoxylon rubiginosum</name>
    <dbReference type="NCBI Taxonomy" id="110542"/>
    <lineage>
        <taxon>Eukaryota</taxon>
        <taxon>Fungi</taxon>
        <taxon>Dikarya</taxon>
        <taxon>Ascomycota</taxon>
        <taxon>Pezizomycotina</taxon>
        <taxon>Sordariomycetes</taxon>
        <taxon>Xylariomycetidae</taxon>
        <taxon>Xylariales</taxon>
        <taxon>Hypoxylaceae</taxon>
        <taxon>Hypoxylon</taxon>
    </lineage>
</organism>